<dbReference type="RefSeq" id="WP_148985815.1">
    <property type="nucleotide sequence ID" value="NZ_JBNILK010000005.1"/>
</dbReference>
<dbReference type="EMBL" id="VTEQ01000005">
    <property type="protein sequence ID" value="TYS52564.1"/>
    <property type="molecule type" value="Genomic_DNA"/>
</dbReference>
<keyword evidence="1" id="KW-0472">Membrane</keyword>
<evidence type="ECO:0000313" key="2">
    <source>
        <dbReference type="EMBL" id="TYS52564.1"/>
    </source>
</evidence>
<keyword evidence="1" id="KW-0812">Transmembrane</keyword>
<evidence type="ECO:0000313" key="3">
    <source>
        <dbReference type="Proteomes" id="UP000322997"/>
    </source>
</evidence>
<feature type="transmembrane region" description="Helical" evidence="1">
    <location>
        <begin position="7"/>
        <end position="29"/>
    </location>
</feature>
<dbReference type="Proteomes" id="UP000322997">
    <property type="component" value="Unassembled WGS sequence"/>
</dbReference>
<feature type="transmembrane region" description="Helical" evidence="1">
    <location>
        <begin position="418"/>
        <end position="439"/>
    </location>
</feature>
<sequence>MKKIIRFLTFNGVFFIPAIILSIMLWNGYGDSISEGKLKTDDISRLYTFDEGNRVIGITYDHVQTTQATARMYDTKTDQKLRSWTSGSYSFDEMWSTIQGKQLLLASKSPAEDLEIYNYFPDDDRKELVKKRLTIPSFLNSNTYQWNGRMIFSGGSEGTALILGELKDGRFLLHNLNEEDLPARPTRMEPVMNTFNGQTRIPIFEVTLKNDQKAFVSAISDDNDHLSVYVADEEDQFPIVGDAVEKQMRRDIGQEQEMAVDVEREYPKRARLVKTDGELGEVVPTPEPVYQTKVYQLNDEEVLIAGSTEEDDAKGKLTGFIYNPNTGKAASVDPIFNSLSFKYLKDSALSFHKNLESTSLYYAYNNQSTGVYDMDSKEMNEWTAADIVAMENADSSHEKSFDSFKDYVLEGGALVLNWAIWIFIPLLLLAVVFILPPILRVTRRKKLEESETLAAEIVSIQETGSYLNEQPVVRIQLRFLHEGKRMEKTVKTVVSYVQIPRPGQQILIHYHPKKQRVTLLKEGDAIRETKPEMINGAVLRKVESYGMVGRGHVVLLTFEHNRESYTIPAIQASGFEFQEGEKADLMRINGQLKMVTYGDAIMNRSGKDVTVTGTILRARTFPIALHDQTPVLLDLTISSGGKPVQRTVSQFIPSHMTIEPGATIQIQTKQGDLEKELAFANEKQGSATITNVSFISVVGNLPLATIHADRNGIQYEIKQTIDPITGVMPGDECWIAYNESTHQALIIKYASI</sequence>
<reference evidence="2 3" key="1">
    <citation type="submission" date="2019-08" db="EMBL/GenBank/DDBJ databases">
        <title>Bacillus genomes from the desert of Cuatro Cienegas, Coahuila.</title>
        <authorList>
            <person name="Olmedo-Alvarez G."/>
        </authorList>
    </citation>
    <scope>NUCLEOTIDE SEQUENCE [LARGE SCALE GENOMIC DNA]</scope>
    <source>
        <strain evidence="2 3">CH108_3D</strain>
    </source>
</reference>
<accession>A0A5D4RS85</accession>
<protein>
    <submittedName>
        <fullName evidence="2">Uncharacterized protein</fullName>
    </submittedName>
</protein>
<name>A0A5D4RS85_9BACI</name>
<gene>
    <name evidence="2" type="ORF">FZC83_17205</name>
</gene>
<dbReference type="AlphaFoldDB" id="A0A5D4RS85"/>
<comment type="caution">
    <text evidence="2">The sequence shown here is derived from an EMBL/GenBank/DDBJ whole genome shotgun (WGS) entry which is preliminary data.</text>
</comment>
<proteinExistence type="predicted"/>
<organism evidence="2 3">
    <name type="scientific">Rossellomorea marisflavi</name>
    <dbReference type="NCBI Taxonomy" id="189381"/>
    <lineage>
        <taxon>Bacteria</taxon>
        <taxon>Bacillati</taxon>
        <taxon>Bacillota</taxon>
        <taxon>Bacilli</taxon>
        <taxon>Bacillales</taxon>
        <taxon>Bacillaceae</taxon>
        <taxon>Rossellomorea</taxon>
    </lineage>
</organism>
<keyword evidence="1" id="KW-1133">Transmembrane helix</keyword>
<evidence type="ECO:0000256" key="1">
    <source>
        <dbReference type="SAM" id="Phobius"/>
    </source>
</evidence>